<gene>
    <name evidence="7" type="ORF">MES5069_270157</name>
</gene>
<accession>A0ABN8JT70</accession>
<keyword evidence="2" id="KW-1003">Cell membrane</keyword>
<comment type="subcellular location">
    <subcellularLocation>
        <location evidence="1">Cell membrane</location>
        <topology evidence="1">Multi-pass membrane protein</topology>
    </subcellularLocation>
</comment>
<feature type="transmembrane region" description="Helical" evidence="6">
    <location>
        <begin position="144"/>
        <end position="167"/>
    </location>
</feature>
<dbReference type="PANTHER" id="PTHR30086">
    <property type="entry name" value="ARGININE EXPORTER PROTEIN ARGO"/>
    <property type="match status" value="1"/>
</dbReference>
<organism evidence="7 8">
    <name type="scientific">Mesorhizobium escarrei</name>
    <dbReference type="NCBI Taxonomy" id="666018"/>
    <lineage>
        <taxon>Bacteria</taxon>
        <taxon>Pseudomonadati</taxon>
        <taxon>Pseudomonadota</taxon>
        <taxon>Alphaproteobacteria</taxon>
        <taxon>Hyphomicrobiales</taxon>
        <taxon>Phyllobacteriaceae</taxon>
        <taxon>Mesorhizobium</taxon>
    </lineage>
</organism>
<evidence type="ECO:0000256" key="4">
    <source>
        <dbReference type="ARBA" id="ARBA00022989"/>
    </source>
</evidence>
<keyword evidence="8" id="KW-1185">Reference proteome</keyword>
<keyword evidence="5 6" id="KW-0472">Membrane</keyword>
<reference evidence="7 8" key="1">
    <citation type="submission" date="2022-03" db="EMBL/GenBank/DDBJ databases">
        <authorList>
            <person name="Brunel B."/>
        </authorList>
    </citation>
    <scope>NUCLEOTIDE SEQUENCE [LARGE SCALE GENOMIC DNA]</scope>
    <source>
        <strain evidence="7">STM5069sample</strain>
    </source>
</reference>
<protein>
    <submittedName>
        <fullName evidence="7">Lysine transporter LysE</fullName>
    </submittedName>
</protein>
<dbReference type="Proteomes" id="UP001153050">
    <property type="component" value="Unassembled WGS sequence"/>
</dbReference>
<comment type="caution">
    <text evidence="7">The sequence shown here is derived from an EMBL/GenBank/DDBJ whole genome shotgun (WGS) entry which is preliminary data.</text>
</comment>
<evidence type="ECO:0000256" key="5">
    <source>
        <dbReference type="ARBA" id="ARBA00023136"/>
    </source>
</evidence>
<keyword evidence="3 6" id="KW-0812">Transmembrane</keyword>
<evidence type="ECO:0000256" key="2">
    <source>
        <dbReference type="ARBA" id="ARBA00022475"/>
    </source>
</evidence>
<dbReference type="PANTHER" id="PTHR30086:SF20">
    <property type="entry name" value="ARGININE EXPORTER PROTEIN ARGO-RELATED"/>
    <property type="match status" value="1"/>
</dbReference>
<dbReference type="RefSeq" id="WP_254018540.1">
    <property type="nucleotide sequence ID" value="NZ_CAKXZT010000121.1"/>
</dbReference>
<evidence type="ECO:0000256" key="3">
    <source>
        <dbReference type="ARBA" id="ARBA00022692"/>
    </source>
</evidence>
<sequence length="203" mass="21257">MSLETLLALIGFAFVMSISPGPGNFLLLASGANFGFQRSIPLVLGISFGFLSMVFAVGLGLGAVLETYPTAGQILRAACTVYVLWLAWKIARSRSLGSGSGAGLEKPFTFLQAASLQLLNPKAWTVALIVTVSYLEPEAGVPDLLLLIAVFAAVTIPSISVWALSGHGVRGFLARGNRIAIFNIVMAVLLLASMLPAILSVAH</sequence>
<name>A0ABN8JT70_9HYPH</name>
<feature type="transmembrane region" description="Helical" evidence="6">
    <location>
        <begin position="179"/>
        <end position="202"/>
    </location>
</feature>
<feature type="transmembrane region" description="Helical" evidence="6">
    <location>
        <begin position="40"/>
        <end position="65"/>
    </location>
</feature>
<evidence type="ECO:0000256" key="6">
    <source>
        <dbReference type="SAM" id="Phobius"/>
    </source>
</evidence>
<proteinExistence type="predicted"/>
<dbReference type="EMBL" id="CAKXZT010000121">
    <property type="protein sequence ID" value="CAH2400929.1"/>
    <property type="molecule type" value="Genomic_DNA"/>
</dbReference>
<dbReference type="Pfam" id="PF01810">
    <property type="entry name" value="LysE"/>
    <property type="match status" value="1"/>
</dbReference>
<evidence type="ECO:0000313" key="7">
    <source>
        <dbReference type="EMBL" id="CAH2400929.1"/>
    </source>
</evidence>
<keyword evidence="4 6" id="KW-1133">Transmembrane helix</keyword>
<feature type="transmembrane region" description="Helical" evidence="6">
    <location>
        <begin position="6"/>
        <end position="28"/>
    </location>
</feature>
<evidence type="ECO:0000256" key="1">
    <source>
        <dbReference type="ARBA" id="ARBA00004651"/>
    </source>
</evidence>
<dbReference type="InterPro" id="IPR001123">
    <property type="entry name" value="LeuE-type"/>
</dbReference>
<evidence type="ECO:0000313" key="8">
    <source>
        <dbReference type="Proteomes" id="UP001153050"/>
    </source>
</evidence>